<protein>
    <submittedName>
        <fullName evidence="3">PA2c domain-containing protein</fullName>
    </submittedName>
</protein>
<reference evidence="3" key="1">
    <citation type="journal article" date="2020" name="Ecol. Evol.">
        <title>Genome structure and content of the rice root-knot nematode (Meloidogyne graminicola).</title>
        <authorList>
            <person name="Phan N.T."/>
            <person name="Danchin E.G.J."/>
            <person name="Klopp C."/>
            <person name="Perfus-Barbeoch L."/>
            <person name="Kozlowski D.K."/>
            <person name="Koutsovoulos G.D."/>
            <person name="Lopez-Roques C."/>
            <person name="Bouchez O."/>
            <person name="Zahm M."/>
            <person name="Besnard G."/>
            <person name="Bellafiore S."/>
        </authorList>
    </citation>
    <scope>NUCLEOTIDE SEQUENCE</scope>
    <source>
        <strain evidence="3">VN-18</strain>
    </source>
</reference>
<dbReference type="InterPro" id="IPR036444">
    <property type="entry name" value="PLipase_A2_dom_sf"/>
</dbReference>
<sequence length="467" mass="53622">GNKYKYEECPINNPTCGNVKNLLEYVTKCIGLVICYQSLLTNPDVFDNLKFHHEHEIPPGNGPRLCAKCIEMGQCKGSINGKKLEWNGVKIYFYENTQTLEIETDLIGNRFIQNIIDTTPLKFLQLISKGNQQLLTLKNDKESNSALNGLNLDLFVWLERYDPLKTEGRKVYLGLHDTEECEEEEMEIIAQTHPSCSYYTNGPSFFDKYSCHCGSTNETSAQITKCCTEHHLCLKNLTVKCQSTPTIKHYIDIDTTKYEHNNALFEKDNKLQCMAQPVCDQELCECDRAVIECWSGLHIPPVDKICQACYRDEGRKLVNKTLKKLKGLRDEFGIHEVNVLNITENIIKNKIDWDAKEVNSTILDASFNVKSNFPVVAESEADIFIIIDNIQDLISQDINLANIYANKNYKNTAKTYMNAAHYKHLVNEMASSEYYKEKFMTYKAGEFVLQKLERLSKIINEKSKEDF</sequence>
<keyword evidence="1" id="KW-1015">Disulfide bond</keyword>
<feature type="domain" description="Phospholipase A2-like central" evidence="2">
    <location>
        <begin position="202"/>
        <end position="295"/>
    </location>
</feature>
<dbReference type="InterPro" id="IPR016090">
    <property type="entry name" value="PLA2-like_dom"/>
</dbReference>
<accession>A0A8S9ZJR5</accession>
<comment type="caution">
    <text evidence="3">The sequence shown here is derived from an EMBL/GenBank/DDBJ whole genome shotgun (WGS) entry which is preliminary data.</text>
</comment>
<evidence type="ECO:0000259" key="2">
    <source>
        <dbReference type="Pfam" id="PF00068"/>
    </source>
</evidence>
<evidence type="ECO:0000313" key="4">
    <source>
        <dbReference type="Proteomes" id="UP000605970"/>
    </source>
</evidence>
<dbReference type="AlphaFoldDB" id="A0A8S9ZJR5"/>
<dbReference type="InterPro" id="IPR033112">
    <property type="entry name" value="PLA2_Asp_AS"/>
</dbReference>
<dbReference type="Gene3D" id="1.20.90.10">
    <property type="entry name" value="Phospholipase A2 domain"/>
    <property type="match status" value="1"/>
</dbReference>
<evidence type="ECO:0000256" key="1">
    <source>
        <dbReference type="ARBA" id="ARBA00023157"/>
    </source>
</evidence>
<dbReference type="GO" id="GO:0050482">
    <property type="term" value="P:arachidonate secretion"/>
    <property type="evidence" value="ECO:0007669"/>
    <property type="project" value="InterPro"/>
</dbReference>
<dbReference type="PROSITE" id="PS00119">
    <property type="entry name" value="PA2_ASP"/>
    <property type="match status" value="1"/>
</dbReference>
<dbReference type="GO" id="GO:0006644">
    <property type="term" value="P:phospholipid metabolic process"/>
    <property type="evidence" value="ECO:0007669"/>
    <property type="project" value="InterPro"/>
</dbReference>
<organism evidence="3 4">
    <name type="scientific">Meloidogyne graminicola</name>
    <dbReference type="NCBI Taxonomy" id="189291"/>
    <lineage>
        <taxon>Eukaryota</taxon>
        <taxon>Metazoa</taxon>
        <taxon>Ecdysozoa</taxon>
        <taxon>Nematoda</taxon>
        <taxon>Chromadorea</taxon>
        <taxon>Rhabditida</taxon>
        <taxon>Tylenchina</taxon>
        <taxon>Tylenchomorpha</taxon>
        <taxon>Tylenchoidea</taxon>
        <taxon>Meloidogynidae</taxon>
        <taxon>Meloidogyninae</taxon>
        <taxon>Meloidogyne</taxon>
    </lineage>
</organism>
<gene>
    <name evidence="3" type="ORF">Mgra_00007032</name>
</gene>
<keyword evidence="4" id="KW-1185">Reference proteome</keyword>
<dbReference type="OrthoDB" id="5905328at2759"/>
<feature type="non-terminal residue" evidence="3">
    <location>
        <position position="1"/>
    </location>
</feature>
<dbReference type="SUPFAM" id="SSF48619">
    <property type="entry name" value="Phospholipase A2, PLA2"/>
    <property type="match status" value="1"/>
</dbReference>
<proteinExistence type="predicted"/>
<dbReference type="Pfam" id="PF00068">
    <property type="entry name" value="Phospholip_A2_1"/>
    <property type="match status" value="1"/>
</dbReference>
<dbReference type="Proteomes" id="UP000605970">
    <property type="component" value="Unassembled WGS sequence"/>
</dbReference>
<evidence type="ECO:0000313" key="3">
    <source>
        <dbReference type="EMBL" id="KAF7633539.1"/>
    </source>
</evidence>
<dbReference type="GO" id="GO:0004623">
    <property type="term" value="F:phospholipase A2 activity"/>
    <property type="evidence" value="ECO:0007669"/>
    <property type="project" value="InterPro"/>
</dbReference>
<name>A0A8S9ZJR5_9BILA</name>
<dbReference type="EMBL" id="JABEBT010000074">
    <property type="protein sequence ID" value="KAF7633539.1"/>
    <property type="molecule type" value="Genomic_DNA"/>
</dbReference>